<dbReference type="InterPro" id="IPR003656">
    <property type="entry name" value="Znf_BED"/>
</dbReference>
<dbReference type="Pfam" id="PF05699">
    <property type="entry name" value="Dimer_Tnp_hAT"/>
    <property type="match status" value="1"/>
</dbReference>
<dbReference type="SUPFAM" id="SSF57667">
    <property type="entry name" value="beta-beta-alpha zinc fingers"/>
    <property type="match status" value="1"/>
</dbReference>
<keyword evidence="7" id="KW-0804">Transcription</keyword>
<evidence type="ECO:0000259" key="10">
    <source>
        <dbReference type="PROSITE" id="PS50808"/>
    </source>
</evidence>
<dbReference type="InterPro" id="IPR012337">
    <property type="entry name" value="RNaseH-like_sf"/>
</dbReference>
<organism evidence="11 13">
    <name type="scientific">Daphnia magna</name>
    <dbReference type="NCBI Taxonomy" id="35525"/>
    <lineage>
        <taxon>Eukaryota</taxon>
        <taxon>Metazoa</taxon>
        <taxon>Ecdysozoa</taxon>
        <taxon>Arthropoda</taxon>
        <taxon>Crustacea</taxon>
        <taxon>Branchiopoda</taxon>
        <taxon>Diplostraca</taxon>
        <taxon>Cladocera</taxon>
        <taxon>Anomopoda</taxon>
        <taxon>Daphniidae</taxon>
        <taxon>Daphnia</taxon>
    </lineage>
</organism>
<evidence type="ECO:0000313" key="13">
    <source>
        <dbReference type="Proteomes" id="UP001234178"/>
    </source>
</evidence>
<comment type="caution">
    <text evidence="11">The sequence shown here is derived from an EMBL/GenBank/DDBJ whole genome shotgun (WGS) entry which is preliminary data.</text>
</comment>
<evidence type="ECO:0000313" key="12">
    <source>
        <dbReference type="EMBL" id="KAK4030255.1"/>
    </source>
</evidence>
<evidence type="ECO:0000256" key="1">
    <source>
        <dbReference type="ARBA" id="ARBA00004123"/>
    </source>
</evidence>
<keyword evidence="13" id="KW-1185">Reference proteome</keyword>
<dbReference type="SMART" id="SM00614">
    <property type="entry name" value="ZnF_BED"/>
    <property type="match status" value="1"/>
</dbReference>
<keyword evidence="3 9" id="KW-0863">Zinc-finger</keyword>
<keyword evidence="6" id="KW-0238">DNA-binding</keyword>
<dbReference type="EMBL" id="JAOYFB010000001">
    <property type="protein sequence ID" value="KAK4004186.1"/>
    <property type="molecule type" value="Genomic_DNA"/>
</dbReference>
<dbReference type="EMBL" id="JAOYFB010000039">
    <property type="protein sequence ID" value="KAK4030255.1"/>
    <property type="molecule type" value="Genomic_DNA"/>
</dbReference>
<dbReference type="SUPFAM" id="SSF140996">
    <property type="entry name" value="Hermes dimerisation domain"/>
    <property type="match status" value="1"/>
</dbReference>
<dbReference type="Proteomes" id="UP001234178">
    <property type="component" value="Unassembled WGS sequence"/>
</dbReference>
<gene>
    <name evidence="11" type="ORF">OUZ56_005928</name>
    <name evidence="12" type="ORF">OUZ56_023244</name>
</gene>
<evidence type="ECO:0000256" key="4">
    <source>
        <dbReference type="ARBA" id="ARBA00022833"/>
    </source>
</evidence>
<evidence type="ECO:0000256" key="7">
    <source>
        <dbReference type="ARBA" id="ARBA00023163"/>
    </source>
</evidence>
<evidence type="ECO:0000313" key="11">
    <source>
        <dbReference type="EMBL" id="KAK4004186.1"/>
    </source>
</evidence>
<evidence type="ECO:0000256" key="5">
    <source>
        <dbReference type="ARBA" id="ARBA00023015"/>
    </source>
</evidence>
<keyword evidence="2" id="KW-0479">Metal-binding</keyword>
<accession>A0ABQ9YU96</accession>
<evidence type="ECO:0000256" key="9">
    <source>
        <dbReference type="PROSITE-ProRule" id="PRU00027"/>
    </source>
</evidence>
<dbReference type="Pfam" id="PF02892">
    <property type="entry name" value="zf-BED"/>
    <property type="match status" value="1"/>
</dbReference>
<name>A0ABQ9YU96_9CRUS</name>
<sequence length="622" mass="70315">MATFESDAENLDNFDGLVEEMNIEVADNIEGSSSAYVSPIWKYFEKDRRDETKAKCKICDSFHNRSGSSTSNLIKHLKAVHKIDPGCRKVTKKVNASANKTIVVKRKVDTELDRLYVMWLCHDLLPFRTGESKYFQKFIAALKPDYVIPSRTKLSQCLVPELANEIQEKLVTILEQRDVADVVLTTDAWTSKSCDNYEALTAHFICKNFVFRSATLGIAKLDNQTADGHVKLIEKLVNKHKGLMERVTTLTSDNAEVMKSTCRKLKISWFGCIPHTINLVVKNGLNISDCANILASIRAIASHFRRSAKATALLNSEQKKLKLAEHKIIRDNETRWSSVYFMLERFLEQHKAIYNVLSDLKSDLAFPSLSDLKDLAMLRDYLKPFQEVTTVMSSEKNVTASSVIYLVTELMRHATDFSVLHEDKYKVTAAVAASMRVSMLERGFPSYASNKILLLATILDPRYKTAGLPNDEAVQAAKGELFRKASLLDDSNDGIDEAVVELSSSERPKSIFDRLDENRAIANQSALICAGSRHEVESYLTEPTIGRHEDPLQWWKARQDRYPRLSILARKALCIIVNSVPCERIFSKMGLIITDRRQRLSHRKAGLLGFIAQNLQILSDEI</sequence>
<keyword evidence="4" id="KW-0862">Zinc</keyword>
<reference evidence="11 13" key="1">
    <citation type="journal article" date="2023" name="Nucleic Acids Res.">
        <title>The hologenome of Daphnia magna reveals possible DNA methylation and microbiome-mediated evolution of the host genome.</title>
        <authorList>
            <person name="Chaturvedi A."/>
            <person name="Li X."/>
            <person name="Dhandapani V."/>
            <person name="Marshall H."/>
            <person name="Kissane S."/>
            <person name="Cuenca-Cambronero M."/>
            <person name="Asole G."/>
            <person name="Calvet F."/>
            <person name="Ruiz-Romero M."/>
            <person name="Marangio P."/>
            <person name="Guigo R."/>
            <person name="Rago D."/>
            <person name="Mirbahai L."/>
            <person name="Eastwood N."/>
            <person name="Colbourne J.K."/>
            <person name="Zhou J."/>
            <person name="Mallon E."/>
            <person name="Orsini L."/>
        </authorList>
    </citation>
    <scope>NUCLEOTIDE SEQUENCE [LARGE SCALE GENOMIC DNA]</scope>
    <source>
        <strain evidence="11">LRV0_1</strain>
    </source>
</reference>
<dbReference type="InterPro" id="IPR008906">
    <property type="entry name" value="HATC_C_dom"/>
</dbReference>
<dbReference type="SUPFAM" id="SSF53098">
    <property type="entry name" value="Ribonuclease H-like"/>
    <property type="match status" value="1"/>
</dbReference>
<dbReference type="InterPro" id="IPR036236">
    <property type="entry name" value="Znf_C2H2_sf"/>
</dbReference>
<protein>
    <recommendedName>
        <fullName evidence="10">BED-type domain-containing protein</fullName>
    </recommendedName>
</protein>
<dbReference type="InterPro" id="IPR052035">
    <property type="entry name" value="ZnF_BED_domain_contain"/>
</dbReference>
<evidence type="ECO:0000256" key="3">
    <source>
        <dbReference type="ARBA" id="ARBA00022771"/>
    </source>
</evidence>
<dbReference type="PANTHER" id="PTHR46481:SF10">
    <property type="entry name" value="ZINC FINGER BED DOMAIN-CONTAINING PROTEIN 39"/>
    <property type="match status" value="1"/>
</dbReference>
<keyword evidence="5" id="KW-0805">Transcription regulation</keyword>
<comment type="subcellular location">
    <subcellularLocation>
        <location evidence="1">Nucleus</location>
    </subcellularLocation>
</comment>
<dbReference type="PROSITE" id="PS50808">
    <property type="entry name" value="ZF_BED"/>
    <property type="match status" value="1"/>
</dbReference>
<feature type="domain" description="BED-type" evidence="10">
    <location>
        <begin position="35"/>
        <end position="82"/>
    </location>
</feature>
<evidence type="ECO:0000256" key="6">
    <source>
        <dbReference type="ARBA" id="ARBA00023125"/>
    </source>
</evidence>
<evidence type="ECO:0000256" key="8">
    <source>
        <dbReference type="ARBA" id="ARBA00023242"/>
    </source>
</evidence>
<evidence type="ECO:0000256" key="2">
    <source>
        <dbReference type="ARBA" id="ARBA00022723"/>
    </source>
</evidence>
<keyword evidence="8" id="KW-0539">Nucleus</keyword>
<proteinExistence type="predicted"/>
<dbReference type="PANTHER" id="PTHR46481">
    <property type="entry name" value="ZINC FINGER BED DOMAIN-CONTAINING PROTEIN 4"/>
    <property type="match status" value="1"/>
</dbReference>